<dbReference type="EMBL" id="JASCXX010000027">
    <property type="protein sequence ID" value="MDI6450978.1"/>
    <property type="molecule type" value="Genomic_DNA"/>
</dbReference>
<reference evidence="2" key="1">
    <citation type="submission" date="2023-05" db="EMBL/GenBank/DDBJ databases">
        <title>Anaerotaeda fermentans gen. nov., sp. nov., a novel anaerobic planctomycete of the new family within the order Sedimentisphaerales isolated from Taman Peninsula, Russia.</title>
        <authorList>
            <person name="Khomyakova M.A."/>
            <person name="Merkel A.Y."/>
            <person name="Slobodkin A.I."/>
        </authorList>
    </citation>
    <scope>NUCLEOTIDE SEQUENCE</scope>
    <source>
        <strain evidence="2">M17dextr</strain>
    </source>
</reference>
<dbReference type="PROSITE" id="PS50022">
    <property type="entry name" value="FA58C_3"/>
    <property type="match status" value="1"/>
</dbReference>
<dbReference type="InterPro" id="IPR013320">
    <property type="entry name" value="ConA-like_dom_sf"/>
</dbReference>
<dbReference type="RefSeq" id="WP_349246387.1">
    <property type="nucleotide sequence ID" value="NZ_JASCXX010000027.1"/>
</dbReference>
<dbReference type="Gene3D" id="2.60.120.260">
    <property type="entry name" value="Galactose-binding domain-like"/>
    <property type="match status" value="2"/>
</dbReference>
<sequence length="1130" mass="121821">MSKRLSRFIVVMSLLGVAAGLAQGSPYIRVAYWDSSQGTAWAGDGGPVRDALAAIGYQVVNAAELKTWMDDRIADRRLSVVVMCRDVVPDTVAETQDANCTIRRYLDAGGKVVWYSDWPFYYRGTTGTTWGSNGAVQVLGFNASTGPNDQNQQVTFTEAGIQWGLVTPWSSLRPTSPTVTDNLTVLATDNNGNAAGWVKHYLPGDTFRGFVRIEDHSGGPVDIQNLIAVAEYAESINTASGPAPESEAIDVRRDVVLSWTAGESAVTHDVYFGTSFDDVNAASRGNPRGVLLSQSQTGTTFDPPGLLDFGTTYYWRIDEVNGAPDFTVFKGDVWSFTAEPFVYPVANVIATSNVAFDPGAGPENTINGSGLDAADQHSITSTDMWLARPTGDETVWIQYEFDSVYKLHEMLVWNYNVQFELLLGFGLKDVTIEYSENGTDWSVLGDVQFNQGTARATYTANTTVDLQGVAARFVRLNVISGWGMMPQYGLSEVRFLYIPVQAREPQPADGAIGLSPDVALSWRTGREAAVHEVYLSTSRSAVENGTALVGTVATSSYTPATVEFGSRYYWKIDEVNDTEAISTWAGPLWTFVTQEYATIEGFETYTDNIEAGEAIFDTWLDGWVNSTGSTVGYLDTPFAERTIVRSGRQSMPLQYDNGTSPFYSETERTFDSPQNWTGNGANTLRLFVAGRAPAFLETAGGTVLMNAIGNDIWDSADQFRYAYKNLSGNGSITARVDMLDISPDIWVKAGVMIRQNAEAGAINVFMAMTGTGGGGSTFQQRMTAGGVSVSQHTYADGPFTAPYWVRVTREGNTLRGYTSPDGQNWTQRGDTITLAMTDPVLIGLALTSHNVNQATSAQFSNVAFTGNVTGAWQVAEVGAAQPEGNAVVPLYVVLEDATGQTATVVHPDEMIVARSGWSEWAIPYSDLAGVNVSRVRTMYIGLGSRNAPTAGGSGLIYIDDIGYGKPFPRTEATDVTAPGDVVQGVPDDGDWPAAETPNLAIDNDPATKFLHFKGETEPTGIRVTPSVGATVVTGLTLTTANDAPERDPVAFELYGSNDGIDGPYTLIATGDVPDFAGAAAWPRFTGNATPIEFDNDVAYEHYQLLFTAVRDPGSANSMQIAEIELLAVTN</sequence>
<feature type="domain" description="F5/8 type C" evidence="1">
    <location>
        <begin position="337"/>
        <end position="482"/>
    </location>
</feature>
<dbReference type="SUPFAM" id="SSF49899">
    <property type="entry name" value="Concanavalin A-like lectins/glucanases"/>
    <property type="match status" value="1"/>
</dbReference>
<dbReference type="Gene3D" id="2.60.40.10">
    <property type="entry name" value="Immunoglobulins"/>
    <property type="match status" value="2"/>
</dbReference>
<accession>A0AAW6U4X5</accession>
<keyword evidence="3" id="KW-1185">Reference proteome</keyword>
<dbReference type="Pfam" id="PF00754">
    <property type="entry name" value="F5_F8_type_C"/>
    <property type="match status" value="1"/>
</dbReference>
<dbReference type="AlphaFoldDB" id="A0AAW6U4X5"/>
<dbReference type="InterPro" id="IPR008979">
    <property type="entry name" value="Galactose-bd-like_sf"/>
</dbReference>
<dbReference type="Gene3D" id="2.60.120.200">
    <property type="match status" value="1"/>
</dbReference>
<dbReference type="InterPro" id="IPR000421">
    <property type="entry name" value="FA58C"/>
</dbReference>
<proteinExistence type="predicted"/>
<evidence type="ECO:0000313" key="3">
    <source>
        <dbReference type="Proteomes" id="UP001431776"/>
    </source>
</evidence>
<comment type="caution">
    <text evidence="2">The sequence shown here is derived from an EMBL/GenBank/DDBJ whole genome shotgun (WGS) entry which is preliminary data.</text>
</comment>
<organism evidence="2 3">
    <name type="scientific">Anaerobaca lacustris</name>
    <dbReference type="NCBI Taxonomy" id="3044600"/>
    <lineage>
        <taxon>Bacteria</taxon>
        <taxon>Pseudomonadati</taxon>
        <taxon>Planctomycetota</taxon>
        <taxon>Phycisphaerae</taxon>
        <taxon>Sedimentisphaerales</taxon>
        <taxon>Anaerobacaceae</taxon>
        <taxon>Anaerobaca</taxon>
    </lineage>
</organism>
<evidence type="ECO:0000259" key="1">
    <source>
        <dbReference type="PROSITE" id="PS50022"/>
    </source>
</evidence>
<dbReference type="Proteomes" id="UP001431776">
    <property type="component" value="Unassembled WGS sequence"/>
</dbReference>
<dbReference type="SUPFAM" id="SSF49785">
    <property type="entry name" value="Galactose-binding domain-like"/>
    <property type="match status" value="1"/>
</dbReference>
<protein>
    <submittedName>
        <fullName evidence="2">Discoidin domain-containing protein</fullName>
    </submittedName>
</protein>
<name>A0AAW6U4X5_9BACT</name>
<evidence type="ECO:0000313" key="2">
    <source>
        <dbReference type="EMBL" id="MDI6450978.1"/>
    </source>
</evidence>
<gene>
    <name evidence="2" type="ORF">QJ522_18095</name>
</gene>
<dbReference type="InterPro" id="IPR013783">
    <property type="entry name" value="Ig-like_fold"/>
</dbReference>